<evidence type="ECO:0000313" key="7">
    <source>
        <dbReference type="Proteomes" id="UP001362999"/>
    </source>
</evidence>
<dbReference type="InterPro" id="IPR035979">
    <property type="entry name" value="RBD_domain_sf"/>
</dbReference>
<organism evidence="6 7">
    <name type="scientific">Favolaschia claudopus</name>
    <dbReference type="NCBI Taxonomy" id="2862362"/>
    <lineage>
        <taxon>Eukaryota</taxon>
        <taxon>Fungi</taxon>
        <taxon>Dikarya</taxon>
        <taxon>Basidiomycota</taxon>
        <taxon>Agaricomycotina</taxon>
        <taxon>Agaricomycetes</taxon>
        <taxon>Agaricomycetidae</taxon>
        <taxon>Agaricales</taxon>
        <taxon>Marasmiineae</taxon>
        <taxon>Mycenaceae</taxon>
        <taxon>Favolaschia</taxon>
    </lineage>
</organism>
<feature type="compositionally biased region" description="Polar residues" evidence="4">
    <location>
        <begin position="832"/>
        <end position="847"/>
    </location>
</feature>
<dbReference type="GO" id="GO:0003723">
    <property type="term" value="F:RNA binding"/>
    <property type="evidence" value="ECO:0007669"/>
    <property type="project" value="UniProtKB-UniRule"/>
</dbReference>
<name>A0AAW0D4A0_9AGAR</name>
<dbReference type="PANTHER" id="PTHR24012">
    <property type="entry name" value="RNA BINDING PROTEIN"/>
    <property type="match status" value="1"/>
</dbReference>
<keyword evidence="7" id="KW-1185">Reference proteome</keyword>
<feature type="compositionally biased region" description="Pro residues" evidence="4">
    <location>
        <begin position="723"/>
        <end position="735"/>
    </location>
</feature>
<keyword evidence="2 3" id="KW-0694">RNA-binding</keyword>
<dbReference type="SMART" id="SM00360">
    <property type="entry name" value="RRM"/>
    <property type="match status" value="2"/>
</dbReference>
<evidence type="ECO:0000256" key="2">
    <source>
        <dbReference type="ARBA" id="ARBA00022884"/>
    </source>
</evidence>
<comment type="caution">
    <text evidence="6">The sequence shown here is derived from an EMBL/GenBank/DDBJ whole genome shotgun (WGS) entry which is preliminary data.</text>
</comment>
<gene>
    <name evidence="6" type="ORF">R3P38DRAFT_2873843</name>
</gene>
<reference evidence="6 7" key="1">
    <citation type="journal article" date="2024" name="J Genomics">
        <title>Draft genome sequencing and assembly of Favolaschia claudopus CIRM-BRFM 2984 isolated from oak limbs.</title>
        <authorList>
            <person name="Navarro D."/>
            <person name="Drula E."/>
            <person name="Chaduli D."/>
            <person name="Cazenave R."/>
            <person name="Ahrendt S."/>
            <person name="Wang J."/>
            <person name="Lipzen A."/>
            <person name="Daum C."/>
            <person name="Barry K."/>
            <person name="Grigoriev I.V."/>
            <person name="Favel A."/>
            <person name="Rosso M.N."/>
            <person name="Martin F."/>
        </authorList>
    </citation>
    <scope>NUCLEOTIDE SEQUENCE [LARGE SCALE GENOMIC DNA]</scope>
    <source>
        <strain evidence="6 7">CIRM-BRFM 2984</strain>
    </source>
</reference>
<evidence type="ECO:0000256" key="4">
    <source>
        <dbReference type="SAM" id="MobiDB-lite"/>
    </source>
</evidence>
<feature type="region of interest" description="Disordered" evidence="4">
    <location>
        <begin position="584"/>
        <end position="614"/>
    </location>
</feature>
<feature type="region of interest" description="Disordered" evidence="4">
    <location>
        <begin position="679"/>
        <end position="746"/>
    </location>
</feature>
<proteinExistence type="predicted"/>
<dbReference type="InterPro" id="IPR000504">
    <property type="entry name" value="RRM_dom"/>
</dbReference>
<dbReference type="SUPFAM" id="SSF54928">
    <property type="entry name" value="RNA-binding domain, RBD"/>
    <property type="match status" value="2"/>
</dbReference>
<evidence type="ECO:0000313" key="6">
    <source>
        <dbReference type="EMBL" id="KAK7046447.1"/>
    </source>
</evidence>
<feature type="compositionally biased region" description="Polar residues" evidence="4">
    <location>
        <begin position="679"/>
        <end position="702"/>
    </location>
</feature>
<dbReference type="Gene3D" id="3.30.70.330">
    <property type="match status" value="2"/>
</dbReference>
<evidence type="ECO:0000256" key="1">
    <source>
        <dbReference type="ARBA" id="ARBA00022737"/>
    </source>
</evidence>
<evidence type="ECO:0000256" key="3">
    <source>
        <dbReference type="PROSITE-ProRule" id="PRU00176"/>
    </source>
</evidence>
<dbReference type="AlphaFoldDB" id="A0AAW0D4A0"/>
<feature type="region of interest" description="Disordered" evidence="4">
    <location>
        <begin position="789"/>
        <end position="847"/>
    </location>
</feature>
<dbReference type="EMBL" id="JAWWNJ010000010">
    <property type="protein sequence ID" value="KAK7046447.1"/>
    <property type="molecule type" value="Genomic_DNA"/>
</dbReference>
<sequence>MSVKTPASLLLCTDTNGDNTRSLAEAGNPAELLGIPTSDSLASTQYHSALNSPVACNTPESSPPIADLISFASEDLLSLSTAREPPPLSPSPSSSSSEFASNRHQLGDLTLQHIPDETNSDKTSNVYINGLPPNFREEQLHAIAAHFGEILSVRCFTRNSTTPATGYGFVLFKTVEAAEKCIITLRRSDLRPAFSKEPPRAGSITSTSSSSLSSDSGSQSSDFKAKMAQLEDKNSSNVYIEGLPLSADRNTLAALVHPHVIHSTRFLRSKLPNSPTMIAFMRMANRAAADDVILRLKGKTIRGWDGAEGRVHLRIADTLDQRELRRSETTRFDIEAERLTMAQATLLNYRAKDIQATHGMEPSPFDVPNQSTEPRNPAPLATTVHELLTGNPGARRAVSLHIPTIQQPITLPSPVARLPHPLAASVHNILAGNVKHGQAQQSQQRFSPPQHSLFAPAQTAAVDPMYAPYARQSLPLSQQPPLHPNVAALFNHSIAAGMQQQHQHQDALRSFPNPNRVEGSGIGNGGPLSNLQHQRDKAIQLGRRSASESHSIQQTALQRLLGGQLHRQSTIAAPAPAMVNANANRGLGSGLGGNQHAPPPFAAPSDTGNGARRGGAPVHNIGLGFPSAPPLQRPPPPLNNPRLNLNASLAPRNTTVPAHMHASKPSFDVEQAIMNNPNNNILHRTTSRSSAPLDNRFNSKPPTTQNNHTNNQISTANNNTTRLPPPPPPRLPQPQPQSQDHRRHARANTDTVLAWRSHTYHHPNHRDHIRTEHTPAVDIMPWIRERERCRTDTKENIPDANTPPKSSNDMKTIVTPQTDKNTTGNLPVPKTNDAQAKQDFSQKQNQILPRRYPAPAAAPPPYVPVSGRVFLGLQNGVNNKGYPAKPFP</sequence>
<feature type="region of interest" description="Disordered" evidence="4">
    <location>
        <begin position="81"/>
        <end position="102"/>
    </location>
</feature>
<evidence type="ECO:0000259" key="5">
    <source>
        <dbReference type="PROSITE" id="PS50102"/>
    </source>
</evidence>
<feature type="compositionally biased region" description="Polar residues" evidence="4">
    <location>
        <begin position="803"/>
        <end position="825"/>
    </location>
</feature>
<feature type="compositionally biased region" description="Low complexity" evidence="4">
    <location>
        <begin position="703"/>
        <end position="712"/>
    </location>
</feature>
<feature type="region of interest" description="Disordered" evidence="4">
    <location>
        <begin position="194"/>
        <end position="229"/>
    </location>
</feature>
<dbReference type="InterPro" id="IPR012677">
    <property type="entry name" value="Nucleotide-bd_a/b_plait_sf"/>
</dbReference>
<dbReference type="PROSITE" id="PS50102">
    <property type="entry name" value="RRM"/>
    <property type="match status" value="1"/>
</dbReference>
<keyword evidence="1" id="KW-0677">Repeat</keyword>
<protein>
    <recommendedName>
        <fullName evidence="5">RRM domain-containing protein</fullName>
    </recommendedName>
</protein>
<accession>A0AAW0D4A0</accession>
<feature type="domain" description="RRM" evidence="5">
    <location>
        <begin position="124"/>
        <end position="197"/>
    </location>
</feature>
<dbReference type="Pfam" id="PF00076">
    <property type="entry name" value="RRM_1"/>
    <property type="match status" value="1"/>
</dbReference>
<feature type="compositionally biased region" description="Low complexity" evidence="4">
    <location>
        <begin position="202"/>
        <end position="222"/>
    </location>
</feature>
<dbReference type="Proteomes" id="UP001362999">
    <property type="component" value="Unassembled WGS sequence"/>
</dbReference>
<feature type="region of interest" description="Disordered" evidence="4">
    <location>
        <begin position="502"/>
        <end position="531"/>
    </location>
</feature>